<dbReference type="Proteomes" id="UP000635565">
    <property type="component" value="Unassembled WGS sequence"/>
</dbReference>
<dbReference type="RefSeq" id="WP_201367503.1">
    <property type="nucleotide sequence ID" value="NZ_BNJJ01000058.1"/>
</dbReference>
<evidence type="ECO:0008006" key="3">
    <source>
        <dbReference type="Google" id="ProtNLM"/>
    </source>
</evidence>
<name>A0ABQ3VVX1_9CHLR</name>
<sequence>MPYRCECCHEECEVVYPVLDLDDPQQELVVYICADCSDCVLEASLSLPYAA</sequence>
<dbReference type="EMBL" id="BNJJ01000058">
    <property type="protein sequence ID" value="GHO89940.1"/>
    <property type="molecule type" value="Genomic_DNA"/>
</dbReference>
<gene>
    <name evidence="1" type="ORF">KSZ_79460</name>
</gene>
<organism evidence="1 2">
    <name type="scientific">Dictyobacter formicarum</name>
    <dbReference type="NCBI Taxonomy" id="2778368"/>
    <lineage>
        <taxon>Bacteria</taxon>
        <taxon>Bacillati</taxon>
        <taxon>Chloroflexota</taxon>
        <taxon>Ktedonobacteria</taxon>
        <taxon>Ktedonobacterales</taxon>
        <taxon>Dictyobacteraceae</taxon>
        <taxon>Dictyobacter</taxon>
    </lineage>
</organism>
<evidence type="ECO:0000313" key="2">
    <source>
        <dbReference type="Proteomes" id="UP000635565"/>
    </source>
</evidence>
<keyword evidence="2" id="KW-1185">Reference proteome</keyword>
<comment type="caution">
    <text evidence="1">The sequence shown here is derived from an EMBL/GenBank/DDBJ whole genome shotgun (WGS) entry which is preliminary data.</text>
</comment>
<proteinExistence type="predicted"/>
<accession>A0ABQ3VVX1</accession>
<protein>
    <recommendedName>
        <fullName evidence="3">CPXCG motif-containing cysteine-rich protein</fullName>
    </recommendedName>
</protein>
<evidence type="ECO:0000313" key="1">
    <source>
        <dbReference type="EMBL" id="GHO89940.1"/>
    </source>
</evidence>
<reference evidence="1 2" key="1">
    <citation type="journal article" date="2021" name="Int. J. Syst. Evol. Microbiol.">
        <title>Reticulibacter mediterranei gen. nov., sp. nov., within the new family Reticulibacteraceae fam. nov., and Ktedonospora formicarum gen. nov., sp. nov., Ktedonobacter robiniae sp. nov., Dictyobacter formicarum sp. nov. and Dictyobacter arantiisoli sp. nov., belonging to the class Ktedonobacteria.</title>
        <authorList>
            <person name="Yabe S."/>
            <person name="Zheng Y."/>
            <person name="Wang C.M."/>
            <person name="Sakai Y."/>
            <person name="Abe K."/>
            <person name="Yokota A."/>
            <person name="Donadio S."/>
            <person name="Cavaletti L."/>
            <person name="Monciardini P."/>
        </authorList>
    </citation>
    <scope>NUCLEOTIDE SEQUENCE [LARGE SCALE GENOMIC DNA]</scope>
    <source>
        <strain evidence="1 2">SOSP1-9</strain>
    </source>
</reference>